<name>A0A0A9EIR8_ARUDO</name>
<dbReference type="EMBL" id="GBRH01197306">
    <property type="protein sequence ID" value="JAE00590.1"/>
    <property type="molecule type" value="Transcribed_RNA"/>
</dbReference>
<organism evidence="1">
    <name type="scientific">Arundo donax</name>
    <name type="common">Giant reed</name>
    <name type="synonym">Donax arundinaceus</name>
    <dbReference type="NCBI Taxonomy" id="35708"/>
    <lineage>
        <taxon>Eukaryota</taxon>
        <taxon>Viridiplantae</taxon>
        <taxon>Streptophyta</taxon>
        <taxon>Embryophyta</taxon>
        <taxon>Tracheophyta</taxon>
        <taxon>Spermatophyta</taxon>
        <taxon>Magnoliopsida</taxon>
        <taxon>Liliopsida</taxon>
        <taxon>Poales</taxon>
        <taxon>Poaceae</taxon>
        <taxon>PACMAD clade</taxon>
        <taxon>Arundinoideae</taxon>
        <taxon>Arundineae</taxon>
        <taxon>Arundo</taxon>
    </lineage>
</organism>
<dbReference type="AlphaFoldDB" id="A0A0A9EIR8"/>
<proteinExistence type="predicted"/>
<protein>
    <submittedName>
        <fullName evidence="1">Uncharacterized protein</fullName>
    </submittedName>
</protein>
<sequence>MLLQITQQILSSFSILCFQCLSFEFCLNFV</sequence>
<reference evidence="1" key="2">
    <citation type="journal article" date="2015" name="Data Brief">
        <title>Shoot transcriptome of the giant reed, Arundo donax.</title>
        <authorList>
            <person name="Barrero R.A."/>
            <person name="Guerrero F.D."/>
            <person name="Moolhuijzen P."/>
            <person name="Goolsby J.A."/>
            <person name="Tidwell J."/>
            <person name="Bellgard S.E."/>
            <person name="Bellgard M.I."/>
        </authorList>
    </citation>
    <scope>NUCLEOTIDE SEQUENCE</scope>
    <source>
        <tissue evidence="1">Shoot tissue taken approximately 20 cm above the soil surface</tissue>
    </source>
</reference>
<accession>A0A0A9EIR8</accession>
<evidence type="ECO:0000313" key="1">
    <source>
        <dbReference type="EMBL" id="JAE00590.1"/>
    </source>
</evidence>
<reference evidence="1" key="1">
    <citation type="submission" date="2014-09" db="EMBL/GenBank/DDBJ databases">
        <authorList>
            <person name="Magalhaes I.L.F."/>
            <person name="Oliveira U."/>
            <person name="Santos F.R."/>
            <person name="Vidigal T.H.D.A."/>
            <person name="Brescovit A.D."/>
            <person name="Santos A.J."/>
        </authorList>
    </citation>
    <scope>NUCLEOTIDE SEQUENCE</scope>
    <source>
        <tissue evidence="1">Shoot tissue taken approximately 20 cm above the soil surface</tissue>
    </source>
</reference>